<dbReference type="EMBL" id="CACRTD010000028">
    <property type="protein sequence ID" value="VYT14412.1"/>
    <property type="molecule type" value="Genomic_DNA"/>
</dbReference>
<sequence length="114" mass="13419">MPLVTIPLRLFGKSLKEYNFSVFTLPATFKPVEEFGMLYVYFYKDETTTTRLIYCGKDTNIPQRLEDHERDDKDIIEASNYIGVIYYADYEQLKADEVDILEGNNFEKNIQHNC</sequence>
<proteinExistence type="predicted"/>
<reference evidence="1" key="1">
    <citation type="submission" date="2019-11" db="EMBL/GenBank/DDBJ databases">
        <authorList>
            <person name="Feng L."/>
        </authorList>
    </citation>
    <scope>NUCLEOTIDE SEQUENCE</scope>
    <source>
        <strain evidence="1">BovatusLFYP28</strain>
    </source>
</reference>
<dbReference type="AlphaFoldDB" id="A0A6N2UC07"/>
<organism evidence="1">
    <name type="scientific">Bacteroides ovatus</name>
    <dbReference type="NCBI Taxonomy" id="28116"/>
    <lineage>
        <taxon>Bacteria</taxon>
        <taxon>Pseudomonadati</taxon>
        <taxon>Bacteroidota</taxon>
        <taxon>Bacteroidia</taxon>
        <taxon>Bacteroidales</taxon>
        <taxon>Bacteroidaceae</taxon>
        <taxon>Bacteroides</taxon>
    </lineage>
</organism>
<accession>A0A6N2UC07</accession>
<dbReference type="RefSeq" id="WP_421727899.1">
    <property type="nucleotide sequence ID" value="NZ_CACRTD010000028.1"/>
</dbReference>
<name>A0A6N2UC07_BACOV</name>
<gene>
    <name evidence="1" type="ORF">BOLFYP28_00259</name>
</gene>
<evidence type="ECO:0008006" key="2">
    <source>
        <dbReference type="Google" id="ProtNLM"/>
    </source>
</evidence>
<evidence type="ECO:0000313" key="1">
    <source>
        <dbReference type="EMBL" id="VYT14412.1"/>
    </source>
</evidence>
<protein>
    <recommendedName>
        <fullName evidence="2">GIY-YIG domain-containing protein</fullName>
    </recommendedName>
</protein>